<evidence type="ECO:0000313" key="3">
    <source>
        <dbReference type="Proteomes" id="UP000799764"/>
    </source>
</evidence>
<sequence length="106" mass="11941">MFLQRDVRAYSCPFLAPPALLLPPRPRVPAPLLFPRPFPRLATVPPVSASRPFDLFGVCPSLLNPPRPRFAPRKPPPPRPRPRPPVIVAKSCLVAHRRVWVMGSWD</sequence>
<comment type="caution">
    <text evidence="2">The sequence shown here is derived from an EMBL/GenBank/DDBJ whole genome shotgun (WGS) entry which is preliminary data.</text>
</comment>
<accession>A0A9P4PNN0</accession>
<keyword evidence="3" id="KW-1185">Reference proteome</keyword>
<name>A0A9P4PNN0_9PLEO</name>
<gene>
    <name evidence="2" type="ORF">P171DRAFT_252293</name>
</gene>
<dbReference type="EMBL" id="MU001498">
    <property type="protein sequence ID" value="KAF2446111.1"/>
    <property type="molecule type" value="Genomic_DNA"/>
</dbReference>
<evidence type="ECO:0000313" key="2">
    <source>
        <dbReference type="EMBL" id="KAF2446111.1"/>
    </source>
</evidence>
<dbReference type="Proteomes" id="UP000799764">
    <property type="component" value="Unassembled WGS sequence"/>
</dbReference>
<dbReference type="AlphaFoldDB" id="A0A9P4PNN0"/>
<organism evidence="2 3">
    <name type="scientific">Karstenula rhodostoma CBS 690.94</name>
    <dbReference type="NCBI Taxonomy" id="1392251"/>
    <lineage>
        <taxon>Eukaryota</taxon>
        <taxon>Fungi</taxon>
        <taxon>Dikarya</taxon>
        <taxon>Ascomycota</taxon>
        <taxon>Pezizomycotina</taxon>
        <taxon>Dothideomycetes</taxon>
        <taxon>Pleosporomycetidae</taxon>
        <taxon>Pleosporales</taxon>
        <taxon>Massarineae</taxon>
        <taxon>Didymosphaeriaceae</taxon>
        <taxon>Karstenula</taxon>
    </lineage>
</organism>
<protein>
    <submittedName>
        <fullName evidence="2">Uncharacterized protein</fullName>
    </submittedName>
</protein>
<reference evidence="2" key="1">
    <citation type="journal article" date="2020" name="Stud. Mycol.">
        <title>101 Dothideomycetes genomes: a test case for predicting lifestyles and emergence of pathogens.</title>
        <authorList>
            <person name="Haridas S."/>
            <person name="Albert R."/>
            <person name="Binder M."/>
            <person name="Bloem J."/>
            <person name="Labutti K."/>
            <person name="Salamov A."/>
            <person name="Andreopoulos B."/>
            <person name="Baker S."/>
            <person name="Barry K."/>
            <person name="Bills G."/>
            <person name="Bluhm B."/>
            <person name="Cannon C."/>
            <person name="Castanera R."/>
            <person name="Culley D."/>
            <person name="Daum C."/>
            <person name="Ezra D."/>
            <person name="Gonzalez J."/>
            <person name="Henrissat B."/>
            <person name="Kuo A."/>
            <person name="Liang C."/>
            <person name="Lipzen A."/>
            <person name="Lutzoni F."/>
            <person name="Magnuson J."/>
            <person name="Mondo S."/>
            <person name="Nolan M."/>
            <person name="Ohm R."/>
            <person name="Pangilinan J."/>
            <person name="Park H.-J."/>
            <person name="Ramirez L."/>
            <person name="Alfaro M."/>
            <person name="Sun H."/>
            <person name="Tritt A."/>
            <person name="Yoshinaga Y."/>
            <person name="Zwiers L.-H."/>
            <person name="Turgeon B."/>
            <person name="Goodwin S."/>
            <person name="Spatafora J."/>
            <person name="Crous P."/>
            <person name="Grigoriev I."/>
        </authorList>
    </citation>
    <scope>NUCLEOTIDE SEQUENCE</scope>
    <source>
        <strain evidence="2">CBS 690.94</strain>
    </source>
</reference>
<feature type="region of interest" description="Disordered" evidence="1">
    <location>
        <begin position="65"/>
        <end position="85"/>
    </location>
</feature>
<evidence type="ECO:0000256" key="1">
    <source>
        <dbReference type="SAM" id="MobiDB-lite"/>
    </source>
</evidence>
<proteinExistence type="predicted"/>